<proteinExistence type="predicted"/>
<dbReference type="AlphaFoldDB" id="A0AAD3D7D5"/>
<accession>A0AAD3D7D5</accession>
<dbReference type="InterPro" id="IPR019410">
    <property type="entry name" value="Methyltransf_16"/>
</dbReference>
<comment type="caution">
    <text evidence="1">The sequence shown here is derived from an EMBL/GenBank/DDBJ whole genome shotgun (WGS) entry which is preliminary data.</text>
</comment>
<dbReference type="Proteomes" id="UP001054902">
    <property type="component" value="Unassembled WGS sequence"/>
</dbReference>
<dbReference type="EMBL" id="BLLK01000060">
    <property type="protein sequence ID" value="GFH58041.1"/>
    <property type="molecule type" value="Genomic_DNA"/>
</dbReference>
<evidence type="ECO:0008006" key="3">
    <source>
        <dbReference type="Google" id="ProtNLM"/>
    </source>
</evidence>
<dbReference type="SUPFAM" id="SSF53335">
    <property type="entry name" value="S-adenosyl-L-methionine-dependent methyltransferases"/>
    <property type="match status" value="1"/>
</dbReference>
<evidence type="ECO:0000313" key="2">
    <source>
        <dbReference type="Proteomes" id="UP001054902"/>
    </source>
</evidence>
<protein>
    <recommendedName>
        <fullName evidence="3">Calmodulin-lysine N-methyltransferase</fullName>
    </recommendedName>
</protein>
<dbReference type="InterPro" id="IPR029063">
    <property type="entry name" value="SAM-dependent_MTases_sf"/>
</dbReference>
<reference evidence="1 2" key="1">
    <citation type="journal article" date="2021" name="Sci. Rep.">
        <title>The genome of the diatom Chaetoceros tenuissimus carries an ancient integrated fragment of an extant virus.</title>
        <authorList>
            <person name="Hongo Y."/>
            <person name="Kimura K."/>
            <person name="Takaki Y."/>
            <person name="Yoshida Y."/>
            <person name="Baba S."/>
            <person name="Kobayashi G."/>
            <person name="Nagasaki K."/>
            <person name="Hano T."/>
            <person name="Tomaru Y."/>
        </authorList>
    </citation>
    <scope>NUCLEOTIDE SEQUENCE [LARGE SCALE GENOMIC DNA]</scope>
    <source>
        <strain evidence="1 2">NIES-3715</strain>
    </source>
</reference>
<keyword evidence="2" id="KW-1185">Reference proteome</keyword>
<dbReference type="Gene3D" id="3.40.50.150">
    <property type="entry name" value="Vaccinia Virus protein VP39"/>
    <property type="match status" value="1"/>
</dbReference>
<dbReference type="CDD" id="cd02440">
    <property type="entry name" value="AdoMet_MTases"/>
    <property type="match status" value="1"/>
</dbReference>
<sequence>MLESDNSKDQDVEVIEEDWSQFGPSSDNPMFDYYETQKFPLGQGVEMKLQCVESLTPLDMMNLSNGISDSTGNRVWSGAIMFMVYFAIVPLLQSTSIDSLEEENDVKCEKMKSLQNLRDNLFTGKRVLELGTGTGSSLMAVVLSCLHSKADLPHHTVFTDNDETVLKLCEQNCKSNLGAINVSVECLGWGKEETIKSHKEKLYSFDTVIATDVLYDLSALQPLFETASLMVNPGGIFILAHVPRASIDCDLKDICSSLESKILEQSRLHNFKVLGHENGIPVEVGDYALRPKWLKELSIDLPDFVDLGELDAIGASIMMFKNVK</sequence>
<gene>
    <name evidence="1" type="ORF">CTEN210_14517</name>
</gene>
<evidence type="ECO:0000313" key="1">
    <source>
        <dbReference type="EMBL" id="GFH58041.1"/>
    </source>
</evidence>
<dbReference type="Pfam" id="PF10294">
    <property type="entry name" value="Methyltransf_16"/>
    <property type="match status" value="1"/>
</dbReference>
<organism evidence="1 2">
    <name type="scientific">Chaetoceros tenuissimus</name>
    <dbReference type="NCBI Taxonomy" id="426638"/>
    <lineage>
        <taxon>Eukaryota</taxon>
        <taxon>Sar</taxon>
        <taxon>Stramenopiles</taxon>
        <taxon>Ochrophyta</taxon>
        <taxon>Bacillariophyta</taxon>
        <taxon>Coscinodiscophyceae</taxon>
        <taxon>Chaetocerotophycidae</taxon>
        <taxon>Chaetocerotales</taxon>
        <taxon>Chaetocerotaceae</taxon>
        <taxon>Chaetoceros</taxon>
    </lineage>
</organism>
<name>A0AAD3D7D5_9STRA</name>
<dbReference type="PANTHER" id="PTHR14614">
    <property type="entry name" value="HEPATOCELLULAR CARCINOMA-ASSOCIATED ANTIGEN"/>
    <property type="match status" value="1"/>
</dbReference>